<dbReference type="EMBL" id="MTKT01004619">
    <property type="protein sequence ID" value="OWM70525.1"/>
    <property type="molecule type" value="Genomic_DNA"/>
</dbReference>
<dbReference type="AlphaFoldDB" id="A0A218WCJ1"/>
<evidence type="ECO:0000313" key="2">
    <source>
        <dbReference type="EMBL" id="OWM70525.1"/>
    </source>
</evidence>
<reference evidence="3" key="1">
    <citation type="journal article" date="2017" name="Plant J.">
        <title>The pomegranate (Punica granatum L.) genome and the genomics of punicalagin biosynthesis.</title>
        <authorList>
            <person name="Qin G."/>
            <person name="Xu C."/>
            <person name="Ming R."/>
            <person name="Tang H."/>
            <person name="Guyot R."/>
            <person name="Kramer E.M."/>
            <person name="Hu Y."/>
            <person name="Yi X."/>
            <person name="Qi Y."/>
            <person name="Xu X."/>
            <person name="Gao Z."/>
            <person name="Pan H."/>
            <person name="Jian J."/>
            <person name="Tian Y."/>
            <person name="Yue Z."/>
            <person name="Xu Y."/>
        </authorList>
    </citation>
    <scope>NUCLEOTIDE SEQUENCE [LARGE SCALE GENOMIC DNA]</scope>
    <source>
        <strain evidence="3">cv. Dabenzi</strain>
    </source>
</reference>
<organism evidence="2 3">
    <name type="scientific">Punica granatum</name>
    <name type="common">Pomegranate</name>
    <dbReference type="NCBI Taxonomy" id="22663"/>
    <lineage>
        <taxon>Eukaryota</taxon>
        <taxon>Viridiplantae</taxon>
        <taxon>Streptophyta</taxon>
        <taxon>Embryophyta</taxon>
        <taxon>Tracheophyta</taxon>
        <taxon>Spermatophyta</taxon>
        <taxon>Magnoliopsida</taxon>
        <taxon>eudicotyledons</taxon>
        <taxon>Gunneridae</taxon>
        <taxon>Pentapetalae</taxon>
        <taxon>rosids</taxon>
        <taxon>malvids</taxon>
        <taxon>Myrtales</taxon>
        <taxon>Lythraceae</taxon>
        <taxon>Punica</taxon>
    </lineage>
</organism>
<accession>A0A218WCJ1</accession>
<protein>
    <submittedName>
        <fullName evidence="2">Uncharacterized protein</fullName>
    </submittedName>
</protein>
<evidence type="ECO:0000313" key="3">
    <source>
        <dbReference type="Proteomes" id="UP000197138"/>
    </source>
</evidence>
<name>A0A218WCJ1_PUNGR</name>
<dbReference type="Proteomes" id="UP000197138">
    <property type="component" value="Unassembled WGS sequence"/>
</dbReference>
<comment type="caution">
    <text evidence="2">The sequence shown here is derived from an EMBL/GenBank/DDBJ whole genome shotgun (WGS) entry which is preliminary data.</text>
</comment>
<feature type="region of interest" description="Disordered" evidence="1">
    <location>
        <begin position="18"/>
        <end position="88"/>
    </location>
</feature>
<gene>
    <name evidence="2" type="ORF">CDL15_Pgr012001</name>
</gene>
<evidence type="ECO:0000256" key="1">
    <source>
        <dbReference type="SAM" id="MobiDB-lite"/>
    </source>
</evidence>
<proteinExistence type="predicted"/>
<feature type="compositionally biased region" description="Acidic residues" evidence="1">
    <location>
        <begin position="32"/>
        <end position="53"/>
    </location>
</feature>
<sequence length="267" mass="30384">MVFPKENPLSSFLKEQCENGQMLVNGEASDSITEEEESEASPEESEDSWEIEDSYPPVKIMGMGDGVSSDDARSEMADPPPPVAAAAPSRGNLVFTRDDIPYSRWPDKLQEFSPYLTTRALTSESNHELMSDFNGSDHFKSGKPSLLGKLEGYNQYHKWIGILFSYSNKCEVWKTLVTDIRDDEHEYREFQRIICEKKGVVPQVMCDYPVDYQRTRPILEQALKDYNKECPIPLLDSQNPYSPDPEALMQLDTFMQMDLNSPGVDQD</sequence>